<evidence type="ECO:0000256" key="3">
    <source>
        <dbReference type="ARBA" id="ARBA00023172"/>
    </source>
</evidence>
<dbReference type="PROSITE" id="PS51736">
    <property type="entry name" value="RECOMBINASES_3"/>
    <property type="match status" value="1"/>
</dbReference>
<dbReference type="GO" id="GO:0000150">
    <property type="term" value="F:DNA strand exchange activity"/>
    <property type="evidence" value="ECO:0007669"/>
    <property type="project" value="InterPro"/>
</dbReference>
<comment type="caution">
    <text evidence="7">The sequence shown here is derived from an EMBL/GenBank/DDBJ whole genome shotgun (WGS) entry which is preliminary data.</text>
</comment>
<dbReference type="GO" id="GO:0003677">
    <property type="term" value="F:DNA binding"/>
    <property type="evidence" value="ECO:0007669"/>
    <property type="project" value="UniProtKB-KW"/>
</dbReference>
<dbReference type="PANTHER" id="PTHR30461">
    <property type="entry name" value="DNA-INVERTASE FROM LAMBDOID PROPHAGE"/>
    <property type="match status" value="1"/>
</dbReference>
<dbReference type="InterPro" id="IPR036162">
    <property type="entry name" value="Resolvase-like_N_sf"/>
</dbReference>
<keyword evidence="2" id="KW-0238">DNA-binding</keyword>
<dbReference type="CDD" id="cd03768">
    <property type="entry name" value="SR_ResInv"/>
    <property type="match status" value="1"/>
</dbReference>
<keyword evidence="1" id="KW-0229">DNA integration</keyword>
<name>A0A3E0W856_9MICO</name>
<dbReference type="SUPFAM" id="SSF53041">
    <property type="entry name" value="Resolvase-like"/>
    <property type="match status" value="1"/>
</dbReference>
<feature type="domain" description="Resolvase/invertase-type recombinase catalytic" evidence="6">
    <location>
        <begin position="4"/>
        <end position="140"/>
    </location>
</feature>
<dbReference type="RefSeq" id="WP_116420151.1">
    <property type="nucleotide sequence ID" value="NZ_NBXC01000045.1"/>
</dbReference>
<evidence type="ECO:0000256" key="5">
    <source>
        <dbReference type="PROSITE-ProRule" id="PRU10137"/>
    </source>
</evidence>
<dbReference type="InterPro" id="IPR006119">
    <property type="entry name" value="Resolv_N"/>
</dbReference>
<evidence type="ECO:0000256" key="4">
    <source>
        <dbReference type="PIRSR" id="PIRSR606118-50"/>
    </source>
</evidence>
<dbReference type="PROSITE" id="PS00398">
    <property type="entry name" value="RECOMBINASES_2"/>
    <property type="match status" value="1"/>
</dbReference>
<dbReference type="SMART" id="SM00857">
    <property type="entry name" value="Resolvase"/>
    <property type="match status" value="1"/>
</dbReference>
<dbReference type="PANTHER" id="PTHR30461:SF2">
    <property type="entry name" value="SERINE RECOMBINASE PINE-RELATED"/>
    <property type="match status" value="1"/>
</dbReference>
<reference evidence="7 8" key="1">
    <citation type="submission" date="2017-04" db="EMBL/GenBank/DDBJ databases">
        <title>Comparative genome analysis of Subtercola boreus.</title>
        <authorList>
            <person name="Cho Y.-J."/>
            <person name="Cho A."/>
            <person name="Kim O.-S."/>
            <person name="Lee J.-I."/>
        </authorList>
    </citation>
    <scope>NUCLEOTIDE SEQUENCE [LARGE SCALE GENOMIC DNA]</scope>
    <source>
        <strain evidence="7 8">P28004</strain>
    </source>
</reference>
<accession>A0A3E0W856</accession>
<dbReference type="GO" id="GO:0015074">
    <property type="term" value="P:DNA integration"/>
    <property type="evidence" value="ECO:0007669"/>
    <property type="project" value="UniProtKB-KW"/>
</dbReference>
<dbReference type="InterPro" id="IPR006118">
    <property type="entry name" value="Recombinase_CS"/>
</dbReference>
<dbReference type="Proteomes" id="UP000257080">
    <property type="component" value="Unassembled WGS sequence"/>
</dbReference>
<evidence type="ECO:0000313" key="7">
    <source>
        <dbReference type="EMBL" id="RFA24150.1"/>
    </source>
</evidence>
<gene>
    <name evidence="7" type="ORF">B7R25_17395</name>
</gene>
<evidence type="ECO:0000256" key="1">
    <source>
        <dbReference type="ARBA" id="ARBA00022908"/>
    </source>
</evidence>
<sequence>MAEHLVGYARVSTDKQDATIQRDALTAAGVLPKLLFTDQGLTGTNRERPALKEAMAACRAGDTLMVTKLDRLARSVPDARNIVDELSQKGVKLRIGGSVHDPEDPTGRLLFNALAMVAEFESDLIRARTKEGMRVAKAKGRLKGKKPKLSPAVEGHLVAEYHSGDYTIAELSARFSVGAATVYRAVNRAAAKSDAVTVLALPRALG</sequence>
<evidence type="ECO:0000259" key="6">
    <source>
        <dbReference type="PROSITE" id="PS51736"/>
    </source>
</evidence>
<dbReference type="Pfam" id="PF00239">
    <property type="entry name" value="Resolvase"/>
    <property type="match status" value="1"/>
</dbReference>
<organism evidence="7 8">
    <name type="scientific">Subtercola boreus</name>
    <dbReference type="NCBI Taxonomy" id="120213"/>
    <lineage>
        <taxon>Bacteria</taxon>
        <taxon>Bacillati</taxon>
        <taxon>Actinomycetota</taxon>
        <taxon>Actinomycetes</taxon>
        <taxon>Micrococcales</taxon>
        <taxon>Microbacteriaceae</taxon>
        <taxon>Subtercola</taxon>
    </lineage>
</organism>
<evidence type="ECO:0000313" key="8">
    <source>
        <dbReference type="Proteomes" id="UP000257080"/>
    </source>
</evidence>
<dbReference type="EMBL" id="NBXE01000100">
    <property type="protein sequence ID" value="RFA24150.1"/>
    <property type="molecule type" value="Genomic_DNA"/>
</dbReference>
<dbReference type="PROSITE" id="PS00397">
    <property type="entry name" value="RECOMBINASES_1"/>
    <property type="match status" value="1"/>
</dbReference>
<feature type="active site" description="O-(5'-phospho-DNA)-serine intermediate" evidence="4 5">
    <location>
        <position position="12"/>
    </location>
</feature>
<protein>
    <recommendedName>
        <fullName evidence="6">Resolvase/invertase-type recombinase catalytic domain-containing protein</fullName>
    </recommendedName>
</protein>
<keyword evidence="3" id="KW-0233">DNA recombination</keyword>
<dbReference type="AlphaFoldDB" id="A0A3E0W856"/>
<dbReference type="OrthoDB" id="128993at2"/>
<dbReference type="Gene3D" id="3.40.50.1390">
    <property type="entry name" value="Resolvase, N-terminal catalytic domain"/>
    <property type="match status" value="1"/>
</dbReference>
<evidence type="ECO:0000256" key="2">
    <source>
        <dbReference type="ARBA" id="ARBA00023125"/>
    </source>
</evidence>
<proteinExistence type="predicted"/>
<dbReference type="InterPro" id="IPR050639">
    <property type="entry name" value="SSR_resolvase"/>
</dbReference>